<evidence type="ECO:0000256" key="7">
    <source>
        <dbReference type="ARBA" id="ARBA00023006"/>
    </source>
</evidence>
<keyword evidence="13" id="KW-1185">Reference proteome</keyword>
<dbReference type="AlphaFoldDB" id="A0A7J5Z7K6"/>
<gene>
    <name evidence="12" type="ORF">F7725_010995</name>
</gene>
<reference evidence="12 13" key="1">
    <citation type="submission" date="2020-03" db="EMBL/GenBank/DDBJ databases">
        <title>Dissostichus mawsoni Genome sequencing and assembly.</title>
        <authorList>
            <person name="Park H."/>
        </authorList>
    </citation>
    <scope>NUCLEOTIDE SEQUENCE [LARGE SCALE GENOMIC DNA]</scope>
    <source>
        <strain evidence="12">DM0001</strain>
        <tissue evidence="12">Muscle</tissue>
    </source>
</reference>
<evidence type="ECO:0000256" key="9">
    <source>
        <dbReference type="SAM" id="MobiDB-lite"/>
    </source>
</evidence>
<evidence type="ECO:0000256" key="10">
    <source>
        <dbReference type="SAM" id="Phobius"/>
    </source>
</evidence>
<keyword evidence="6 10" id="KW-1133">Transmembrane helix</keyword>
<dbReference type="InterPro" id="IPR057282">
    <property type="entry name" value="RETREG1-3-like_RHD"/>
</dbReference>
<dbReference type="GO" id="GO:0061709">
    <property type="term" value="P:reticulophagy"/>
    <property type="evidence" value="ECO:0007669"/>
    <property type="project" value="InterPro"/>
</dbReference>
<organism evidence="12 13">
    <name type="scientific">Dissostichus mawsoni</name>
    <name type="common">Antarctic cod</name>
    <dbReference type="NCBI Taxonomy" id="36200"/>
    <lineage>
        <taxon>Eukaryota</taxon>
        <taxon>Metazoa</taxon>
        <taxon>Chordata</taxon>
        <taxon>Craniata</taxon>
        <taxon>Vertebrata</taxon>
        <taxon>Euteleostomi</taxon>
        <taxon>Actinopterygii</taxon>
        <taxon>Neopterygii</taxon>
        <taxon>Teleostei</taxon>
        <taxon>Neoteleostei</taxon>
        <taxon>Acanthomorphata</taxon>
        <taxon>Eupercaria</taxon>
        <taxon>Perciformes</taxon>
        <taxon>Notothenioidei</taxon>
        <taxon>Nototheniidae</taxon>
        <taxon>Dissostichus</taxon>
    </lineage>
</organism>
<dbReference type="InterPro" id="IPR043384">
    <property type="entry name" value="RETREG1/3"/>
</dbReference>
<evidence type="ECO:0000256" key="6">
    <source>
        <dbReference type="ARBA" id="ARBA00022989"/>
    </source>
</evidence>
<dbReference type="Proteomes" id="UP000518266">
    <property type="component" value="Unassembled WGS sequence"/>
</dbReference>
<keyword evidence="8 10" id="KW-0472">Membrane</keyword>
<comment type="similarity">
    <text evidence="2">Belongs to the RETREG family.</text>
</comment>
<feature type="region of interest" description="Disordered" evidence="9">
    <location>
        <begin position="1"/>
        <end position="49"/>
    </location>
</feature>
<proteinExistence type="inferred from homology"/>
<dbReference type="GO" id="GO:0043524">
    <property type="term" value="P:negative regulation of neuron apoptotic process"/>
    <property type="evidence" value="ECO:0007669"/>
    <property type="project" value="TreeGrafter"/>
</dbReference>
<feature type="region of interest" description="Disordered" evidence="9">
    <location>
        <begin position="80"/>
        <end position="99"/>
    </location>
</feature>
<evidence type="ECO:0000313" key="12">
    <source>
        <dbReference type="EMBL" id="KAF3857794.1"/>
    </source>
</evidence>
<keyword evidence="7" id="KW-0072">Autophagy</keyword>
<sequence>MHDEQVDPHGQRAEVQQPQNPHQRSGGGLTKQGGTIPHRPPLSDGRHGVHAGGAVVRSVMVDFSSVGCGYWRRRRRLHDVVEEEEEEEDEDKEEEEKGDVMGGLLPIRELRRRGLRSSSVVASCRKWRFLWFLLRRDSAANRLQSSGRLLTSCPGSLVTYRQNGHTTTFGGDSPRSRILYVQIPNASSSSSIIRALQLNHHPSLRDLSVLNINRKTQQEAQVQDQHRATQRVSHRWRRTAMIPPAVSLTPVLFWRSGRERGAPGSLPMLGNREPGTAGCGEASARPVPLIREELGEELLSGRGGSRLSGLVNWRQRPCRTSALLAAANAVIWFVAFTSLRGFSLLFLLLALLVITVTVRDIARSRSTGAHLWRSMTTSWEIIDSGQDGRSGTGPQLSNSLKLFLQETSAFKQQNPGKFCLLVCSLCTFVAVIGRYIPGIVISYILVLGIFLWPLISSHEIGLWLKPVLQKLDFGLGEFIQKIKENHEKRIMQAQTEKEGIESDLSSMFPKLDSTVCKEMSVSDTEVSDMTWTDNGTFNLSEGHTPQTENSEEFPSLDNGATTNDDDDDLSLGLPSPPPQLPNKSRQTPFPHKDQPTDNALEIVNQMASDFITAAVTAAMQERIEAAVGFTALSSASQRSRLPECTGPLELDEESDSDVEDFELLDQSELEQLEGELGLGDEKVKAKEEGRPRVISQVLLDSSPNS</sequence>
<protein>
    <recommendedName>
        <fullName evidence="11">RETREG1-3/ARL6IP-like N-terminal reticulon-homology domain-containing protein</fullName>
    </recommendedName>
</protein>
<keyword evidence="3" id="KW-0597">Phosphoprotein</keyword>
<name>A0A7J5Z7K6_DISMA</name>
<feature type="domain" description="RETREG1-3/ARL6IP-like N-terminal reticulon-homology" evidence="11">
    <location>
        <begin position="311"/>
        <end position="474"/>
    </location>
</feature>
<dbReference type="GO" id="GO:0005789">
    <property type="term" value="C:endoplasmic reticulum membrane"/>
    <property type="evidence" value="ECO:0007669"/>
    <property type="project" value="UniProtKB-SubCell"/>
</dbReference>
<evidence type="ECO:0000256" key="2">
    <source>
        <dbReference type="ARBA" id="ARBA00006299"/>
    </source>
</evidence>
<keyword evidence="5" id="KW-0256">Endoplasmic reticulum</keyword>
<evidence type="ECO:0000313" key="13">
    <source>
        <dbReference type="Proteomes" id="UP000518266"/>
    </source>
</evidence>
<comment type="caution">
    <text evidence="12">The sequence shown here is derived from an EMBL/GenBank/DDBJ whole genome shotgun (WGS) entry which is preliminary data.</text>
</comment>
<comment type="subcellular location">
    <subcellularLocation>
        <location evidence="1">Endoplasmic reticulum membrane</location>
        <topology evidence="1">Multi-pass membrane protein</topology>
    </subcellularLocation>
</comment>
<dbReference type="PANTHER" id="PTHR28659:SF3">
    <property type="entry name" value="RETICULOPHAGY REGULATOR 1"/>
    <property type="match status" value="1"/>
</dbReference>
<dbReference type="Pfam" id="PF24456">
    <property type="entry name" value="RHD_RETREG1-3"/>
    <property type="match status" value="1"/>
</dbReference>
<feature type="compositionally biased region" description="Polar residues" evidence="9">
    <location>
        <begin position="14"/>
        <end position="23"/>
    </location>
</feature>
<evidence type="ECO:0000256" key="1">
    <source>
        <dbReference type="ARBA" id="ARBA00004477"/>
    </source>
</evidence>
<evidence type="ECO:0000256" key="3">
    <source>
        <dbReference type="ARBA" id="ARBA00022553"/>
    </source>
</evidence>
<evidence type="ECO:0000256" key="5">
    <source>
        <dbReference type="ARBA" id="ARBA00022824"/>
    </source>
</evidence>
<feature type="compositionally biased region" description="Acidic residues" evidence="9">
    <location>
        <begin position="81"/>
        <end position="97"/>
    </location>
</feature>
<feature type="compositionally biased region" description="Basic and acidic residues" evidence="9">
    <location>
        <begin position="1"/>
        <end position="12"/>
    </location>
</feature>
<dbReference type="EMBL" id="JAAKFY010000004">
    <property type="protein sequence ID" value="KAF3857794.1"/>
    <property type="molecule type" value="Genomic_DNA"/>
</dbReference>
<feature type="region of interest" description="Disordered" evidence="9">
    <location>
        <begin position="526"/>
        <end position="596"/>
    </location>
</feature>
<evidence type="ECO:0000259" key="11">
    <source>
        <dbReference type="Pfam" id="PF24456"/>
    </source>
</evidence>
<evidence type="ECO:0000256" key="8">
    <source>
        <dbReference type="ARBA" id="ARBA00023136"/>
    </source>
</evidence>
<evidence type="ECO:0000256" key="4">
    <source>
        <dbReference type="ARBA" id="ARBA00022692"/>
    </source>
</evidence>
<feature type="transmembrane region" description="Helical" evidence="10">
    <location>
        <begin position="329"/>
        <end position="356"/>
    </location>
</feature>
<accession>A0A7J5Z7K6</accession>
<dbReference type="PANTHER" id="PTHR28659">
    <property type="entry name" value="RETICULON-LIKE PROTEIN"/>
    <property type="match status" value="1"/>
</dbReference>
<dbReference type="OrthoDB" id="10029527at2759"/>
<feature type="compositionally biased region" description="Polar residues" evidence="9">
    <location>
        <begin position="526"/>
        <end position="548"/>
    </location>
</feature>
<keyword evidence="4 10" id="KW-0812">Transmembrane</keyword>